<keyword evidence="1" id="KW-0812">Transmembrane</keyword>
<evidence type="ECO:0000313" key="3">
    <source>
        <dbReference type="EMBL" id="KAK7039862.1"/>
    </source>
</evidence>
<accession>A0AAW0CM93</accession>
<name>A0AAW0CM93_9AGAR</name>
<dbReference type="AlphaFoldDB" id="A0AAW0CM93"/>
<protein>
    <submittedName>
        <fullName evidence="3">Uncharacterized protein</fullName>
    </submittedName>
</protein>
<dbReference type="SUPFAM" id="SSF48113">
    <property type="entry name" value="Heme-dependent peroxidases"/>
    <property type="match status" value="1"/>
</dbReference>
<dbReference type="GO" id="GO:0006979">
    <property type="term" value="P:response to oxidative stress"/>
    <property type="evidence" value="ECO:0007669"/>
    <property type="project" value="InterPro"/>
</dbReference>
<dbReference type="EMBL" id="JAWWNJ010000016">
    <property type="protein sequence ID" value="KAK7039862.1"/>
    <property type="molecule type" value="Genomic_DNA"/>
</dbReference>
<evidence type="ECO:0000313" key="4">
    <source>
        <dbReference type="Proteomes" id="UP001362999"/>
    </source>
</evidence>
<feature type="signal peptide" evidence="2">
    <location>
        <begin position="1"/>
        <end position="19"/>
    </location>
</feature>
<keyword evidence="4" id="KW-1185">Reference proteome</keyword>
<reference evidence="3 4" key="1">
    <citation type="journal article" date="2024" name="J Genomics">
        <title>Draft genome sequencing and assembly of Favolaschia claudopus CIRM-BRFM 2984 isolated from oak limbs.</title>
        <authorList>
            <person name="Navarro D."/>
            <person name="Drula E."/>
            <person name="Chaduli D."/>
            <person name="Cazenave R."/>
            <person name="Ahrendt S."/>
            <person name="Wang J."/>
            <person name="Lipzen A."/>
            <person name="Daum C."/>
            <person name="Barry K."/>
            <person name="Grigoriev I.V."/>
            <person name="Favel A."/>
            <person name="Rosso M.N."/>
            <person name="Martin F."/>
        </authorList>
    </citation>
    <scope>NUCLEOTIDE SEQUENCE [LARGE SCALE GENOMIC DNA]</scope>
    <source>
        <strain evidence="3 4">CIRM-BRFM 2984</strain>
    </source>
</reference>
<dbReference type="InterPro" id="IPR010255">
    <property type="entry name" value="Haem_peroxidase_sf"/>
</dbReference>
<keyword evidence="2" id="KW-0732">Signal</keyword>
<dbReference type="Gene3D" id="1.10.520.10">
    <property type="match status" value="1"/>
</dbReference>
<organism evidence="3 4">
    <name type="scientific">Favolaschia claudopus</name>
    <dbReference type="NCBI Taxonomy" id="2862362"/>
    <lineage>
        <taxon>Eukaryota</taxon>
        <taxon>Fungi</taxon>
        <taxon>Dikarya</taxon>
        <taxon>Basidiomycota</taxon>
        <taxon>Agaricomycotina</taxon>
        <taxon>Agaricomycetes</taxon>
        <taxon>Agaricomycetidae</taxon>
        <taxon>Agaricales</taxon>
        <taxon>Marasmiineae</taxon>
        <taxon>Mycenaceae</taxon>
        <taxon>Favolaschia</taxon>
    </lineage>
</organism>
<sequence length="124" mass="13581">MLTLSHSAVFAATAATVRAYTWPSPQIDALETARFDAHTGVLLPGVQPCNHFQLEANTGRSNAADWVRAAYHDMATHNIADGTGGLDASIRFDEERLRPEAPLFQFFLSVAFSLVKSLLFIFLS</sequence>
<dbReference type="GO" id="GO:0020037">
    <property type="term" value="F:heme binding"/>
    <property type="evidence" value="ECO:0007669"/>
    <property type="project" value="InterPro"/>
</dbReference>
<dbReference type="Proteomes" id="UP001362999">
    <property type="component" value="Unassembled WGS sequence"/>
</dbReference>
<dbReference type="GO" id="GO:0004601">
    <property type="term" value="F:peroxidase activity"/>
    <property type="evidence" value="ECO:0007669"/>
    <property type="project" value="InterPro"/>
</dbReference>
<gene>
    <name evidence="3" type="ORF">R3P38DRAFT_3468987</name>
</gene>
<evidence type="ECO:0000256" key="2">
    <source>
        <dbReference type="SAM" id="SignalP"/>
    </source>
</evidence>
<keyword evidence="1" id="KW-1133">Transmembrane helix</keyword>
<keyword evidence="1" id="KW-0472">Membrane</keyword>
<feature type="transmembrane region" description="Helical" evidence="1">
    <location>
        <begin position="103"/>
        <end position="123"/>
    </location>
</feature>
<proteinExistence type="predicted"/>
<feature type="chain" id="PRO_5043754440" evidence="2">
    <location>
        <begin position="20"/>
        <end position="124"/>
    </location>
</feature>
<evidence type="ECO:0000256" key="1">
    <source>
        <dbReference type="SAM" id="Phobius"/>
    </source>
</evidence>
<comment type="caution">
    <text evidence="3">The sequence shown here is derived from an EMBL/GenBank/DDBJ whole genome shotgun (WGS) entry which is preliminary data.</text>
</comment>